<evidence type="ECO:0000313" key="3">
    <source>
        <dbReference type="Proteomes" id="UP001203423"/>
    </source>
</evidence>
<evidence type="ECO:0000313" key="2">
    <source>
        <dbReference type="EMBL" id="MCL1124959.1"/>
    </source>
</evidence>
<proteinExistence type="predicted"/>
<gene>
    <name evidence="2" type="ORF">L2764_10845</name>
</gene>
<comment type="caution">
    <text evidence="2">The sequence shown here is derived from an EMBL/GenBank/DDBJ whole genome shotgun (WGS) entry which is preliminary data.</text>
</comment>
<organism evidence="2 3">
    <name type="scientific">Shewanella surugensis</name>
    <dbReference type="NCBI Taxonomy" id="212020"/>
    <lineage>
        <taxon>Bacteria</taxon>
        <taxon>Pseudomonadati</taxon>
        <taxon>Pseudomonadota</taxon>
        <taxon>Gammaproteobacteria</taxon>
        <taxon>Alteromonadales</taxon>
        <taxon>Shewanellaceae</taxon>
        <taxon>Shewanella</taxon>
    </lineage>
</organism>
<dbReference type="Proteomes" id="UP001203423">
    <property type="component" value="Unassembled WGS sequence"/>
</dbReference>
<accession>A0ABT0LBK7</accession>
<dbReference type="EMBL" id="JAKIKS010000036">
    <property type="protein sequence ID" value="MCL1124959.1"/>
    <property type="molecule type" value="Genomic_DNA"/>
</dbReference>
<dbReference type="RefSeq" id="WP_248940235.1">
    <property type="nucleotide sequence ID" value="NZ_JAKIKS010000036.1"/>
</dbReference>
<reference evidence="2 3" key="1">
    <citation type="submission" date="2022-01" db="EMBL/GenBank/DDBJ databases">
        <title>Whole genome-based taxonomy of the Shewanellaceae.</title>
        <authorList>
            <person name="Martin-Rodriguez A.J."/>
        </authorList>
    </citation>
    <scope>NUCLEOTIDE SEQUENCE [LARGE SCALE GENOMIC DNA]</scope>
    <source>
        <strain evidence="2 3">DSM 17177</strain>
    </source>
</reference>
<keyword evidence="1" id="KW-0812">Transmembrane</keyword>
<protein>
    <recommendedName>
        <fullName evidence="4">DUF4199 domain-containing protein</fullName>
    </recommendedName>
</protein>
<sequence length="137" mass="15245">MDESQSEIMKQVEEDESNVIKSNPIAMWVMVLLVYILLLVGIGYIAFFDQDFNNPQDTIGGYIGILDEYKNSPSNEKMLSDEDLSNLLIESMKKDSEGAGDLQELASQSFNIILGAILAFLSGSVTIVFQRVSKQKN</sequence>
<feature type="transmembrane region" description="Helical" evidence="1">
    <location>
        <begin position="110"/>
        <end position="129"/>
    </location>
</feature>
<keyword evidence="3" id="KW-1185">Reference proteome</keyword>
<keyword evidence="1" id="KW-0472">Membrane</keyword>
<evidence type="ECO:0008006" key="4">
    <source>
        <dbReference type="Google" id="ProtNLM"/>
    </source>
</evidence>
<keyword evidence="1" id="KW-1133">Transmembrane helix</keyword>
<feature type="transmembrane region" description="Helical" evidence="1">
    <location>
        <begin position="25"/>
        <end position="47"/>
    </location>
</feature>
<evidence type="ECO:0000256" key="1">
    <source>
        <dbReference type="SAM" id="Phobius"/>
    </source>
</evidence>
<name>A0ABT0LBK7_9GAMM</name>